<accession>A0ABT2MVA0</accession>
<dbReference type="EMBL" id="JAMXFF010000035">
    <property type="protein sequence ID" value="MCT7968664.1"/>
    <property type="molecule type" value="Genomic_DNA"/>
</dbReference>
<comment type="caution">
    <text evidence="3">The sequence shown here is derived from an EMBL/GenBank/DDBJ whole genome shotgun (WGS) entry which is preliminary data.</text>
</comment>
<name>A0ABT2MVA0_9CYAN</name>
<keyword evidence="4" id="KW-1185">Reference proteome</keyword>
<feature type="region of interest" description="Disordered" evidence="1">
    <location>
        <begin position="249"/>
        <end position="282"/>
    </location>
</feature>
<dbReference type="SUPFAM" id="SSF50346">
    <property type="entry name" value="PRC-barrel domain"/>
    <property type="match status" value="2"/>
</dbReference>
<reference evidence="3 4" key="1">
    <citation type="journal article" date="2022" name="Front. Microbiol.">
        <title>High genomic differentiation and limited gene flow indicate recent cryptic speciation within the genus Laspinema (cyanobacteria).</title>
        <authorList>
            <person name="Stanojkovic A."/>
            <person name="Skoupy S."/>
            <person name="Skaloud P."/>
            <person name="Dvorak P."/>
        </authorList>
    </citation>
    <scope>NUCLEOTIDE SEQUENCE [LARGE SCALE GENOMIC DNA]</scope>
    <source>
        <strain evidence="3 4">D2a</strain>
    </source>
</reference>
<evidence type="ECO:0000256" key="1">
    <source>
        <dbReference type="SAM" id="MobiDB-lite"/>
    </source>
</evidence>
<feature type="compositionally biased region" description="Low complexity" evidence="1">
    <location>
        <begin position="272"/>
        <end position="282"/>
    </location>
</feature>
<evidence type="ECO:0000313" key="4">
    <source>
        <dbReference type="Proteomes" id="UP001525890"/>
    </source>
</evidence>
<dbReference type="SUPFAM" id="SSF47162">
    <property type="entry name" value="Apolipoprotein"/>
    <property type="match status" value="1"/>
</dbReference>
<dbReference type="RefSeq" id="WP_368008173.1">
    <property type="nucleotide sequence ID" value="NZ_JAMXFF010000035.1"/>
</dbReference>
<dbReference type="PANTHER" id="PTHR36740">
    <property type="entry name" value="PRC DOMAIN-CONTAINING PROTEIN"/>
    <property type="match status" value="1"/>
</dbReference>
<protein>
    <submittedName>
        <fullName evidence="3">PRC-barrel domain-containing protein</fullName>
    </submittedName>
</protein>
<proteinExistence type="predicted"/>
<gene>
    <name evidence="3" type="ORF">NG799_20365</name>
</gene>
<feature type="compositionally biased region" description="Basic and acidic residues" evidence="1">
    <location>
        <begin position="249"/>
        <end position="263"/>
    </location>
</feature>
<organism evidence="3 4">
    <name type="scientific">Laspinema palackyanum D2a</name>
    <dbReference type="NCBI Taxonomy" id="2953684"/>
    <lineage>
        <taxon>Bacteria</taxon>
        <taxon>Bacillati</taxon>
        <taxon>Cyanobacteriota</taxon>
        <taxon>Cyanophyceae</taxon>
        <taxon>Oscillatoriophycideae</taxon>
        <taxon>Oscillatoriales</taxon>
        <taxon>Laspinemataceae</taxon>
        <taxon>Laspinema</taxon>
        <taxon>Laspinema palackyanum</taxon>
    </lineage>
</organism>
<dbReference type="Gene3D" id="2.30.30.240">
    <property type="entry name" value="PRC-barrel domain"/>
    <property type="match status" value="2"/>
</dbReference>
<dbReference type="Proteomes" id="UP001525890">
    <property type="component" value="Unassembled WGS sequence"/>
</dbReference>
<sequence>MAIEQQVIQYSQLINRRIIDRGTAEEVGRLDELWLNVNSHHVVGFSSKSGGVLGLGVKRHSFTWEQIYSIGADSILVNINAEVEEPEKSPEISHPIIGHEVLTDSGNTAGELRDYIIATQTGAVVGYLYKSSGWRGAVEGTYLLSPDDISSIGSKRILAIDAAIQDPQPYTDGMNQKLNKVGELLRDDYTKTMADLRGLMKGAQNISEQATSKVQEVAGQAREGTVSFAEQAREGTVSFAEQAREKASEVANQTRDRVAEMRGESTGTPILVESEVVPEPDVVPESQGVIEYEVISEAPPQAEKSENQA</sequence>
<dbReference type="InterPro" id="IPR011033">
    <property type="entry name" value="PRC_barrel-like_sf"/>
</dbReference>
<dbReference type="PANTHER" id="PTHR36740:SF1">
    <property type="entry name" value="PRC-BARREL DOMAIN-CONTAINING PROTEIN"/>
    <property type="match status" value="1"/>
</dbReference>
<dbReference type="InterPro" id="IPR027275">
    <property type="entry name" value="PRC-brl_dom"/>
</dbReference>
<dbReference type="Gene3D" id="1.10.287.700">
    <property type="entry name" value="Helix hairpin bin"/>
    <property type="match status" value="1"/>
</dbReference>
<feature type="domain" description="PRC-barrel" evidence="2">
    <location>
        <begin position="94"/>
        <end position="158"/>
    </location>
</feature>
<dbReference type="Pfam" id="PF05239">
    <property type="entry name" value="PRC"/>
    <property type="match status" value="2"/>
</dbReference>
<feature type="domain" description="PRC-barrel" evidence="2">
    <location>
        <begin position="7"/>
        <end position="82"/>
    </location>
</feature>
<evidence type="ECO:0000259" key="2">
    <source>
        <dbReference type="Pfam" id="PF05239"/>
    </source>
</evidence>
<evidence type="ECO:0000313" key="3">
    <source>
        <dbReference type="EMBL" id="MCT7968664.1"/>
    </source>
</evidence>